<proteinExistence type="predicted"/>
<comment type="caution">
    <text evidence="1">The sequence shown here is derived from an EMBL/GenBank/DDBJ whole genome shotgun (WGS) entry which is preliminary data.</text>
</comment>
<evidence type="ECO:0008006" key="3">
    <source>
        <dbReference type="Google" id="ProtNLM"/>
    </source>
</evidence>
<dbReference type="Pfam" id="PF12244">
    <property type="entry name" value="DUF3606"/>
    <property type="match status" value="1"/>
</dbReference>
<sequence length="65" mass="7368">MPDDTSKTGRDRKFISIGEDYEVRDWAHSLGCTPEQLREAVKAVGNSADKVREHLSARRAKRAVR</sequence>
<name>A0ABU1NMQ6_9BURK</name>
<keyword evidence="2" id="KW-1185">Reference proteome</keyword>
<organism evidence="1 2">
    <name type="scientific">Variovorax soli</name>
    <dbReference type="NCBI Taxonomy" id="376815"/>
    <lineage>
        <taxon>Bacteria</taxon>
        <taxon>Pseudomonadati</taxon>
        <taxon>Pseudomonadota</taxon>
        <taxon>Betaproteobacteria</taxon>
        <taxon>Burkholderiales</taxon>
        <taxon>Comamonadaceae</taxon>
        <taxon>Variovorax</taxon>
    </lineage>
</organism>
<gene>
    <name evidence="1" type="ORF">J2739_005534</name>
</gene>
<accession>A0ABU1NMQ6</accession>
<evidence type="ECO:0000313" key="1">
    <source>
        <dbReference type="EMBL" id="MDR6539732.1"/>
    </source>
</evidence>
<reference evidence="1 2" key="1">
    <citation type="submission" date="2023-07" db="EMBL/GenBank/DDBJ databases">
        <title>Sorghum-associated microbial communities from plants grown in Nebraska, USA.</title>
        <authorList>
            <person name="Schachtman D."/>
        </authorList>
    </citation>
    <scope>NUCLEOTIDE SEQUENCE [LARGE SCALE GENOMIC DNA]</scope>
    <source>
        <strain evidence="1 2">DS1781</strain>
    </source>
</reference>
<dbReference type="RefSeq" id="WP_309907662.1">
    <property type="nucleotide sequence ID" value="NZ_JAVDRF010000022.1"/>
</dbReference>
<dbReference type="InterPro" id="IPR022037">
    <property type="entry name" value="DUF3606"/>
</dbReference>
<dbReference type="Proteomes" id="UP001184230">
    <property type="component" value="Unassembled WGS sequence"/>
</dbReference>
<evidence type="ECO:0000313" key="2">
    <source>
        <dbReference type="Proteomes" id="UP001184230"/>
    </source>
</evidence>
<dbReference type="EMBL" id="JAVDRF010000022">
    <property type="protein sequence ID" value="MDR6539732.1"/>
    <property type="molecule type" value="Genomic_DNA"/>
</dbReference>
<protein>
    <recommendedName>
        <fullName evidence="3">DUF3606 domain-containing protein</fullName>
    </recommendedName>
</protein>